<feature type="transmembrane region" description="Helical" evidence="7">
    <location>
        <begin position="224"/>
        <end position="242"/>
    </location>
</feature>
<keyword evidence="5" id="KW-0157">Chromophore</keyword>
<feature type="binding site" evidence="5">
    <location>
        <position position="272"/>
    </location>
    <ligand>
        <name>chlorophyll a</name>
        <dbReference type="ChEBI" id="CHEBI:58416"/>
        <label>1</label>
    </ligand>
</feature>
<dbReference type="Pfam" id="PF00504">
    <property type="entry name" value="Chloroa_b-bind"/>
    <property type="match status" value="1"/>
</dbReference>
<sequence length="300" mass="30895">MPLASRGAPAGTCPRRRALPAVGLLAAAVLGGLPASFSVPPALRLGSSSSAPRVPLAPRTHGHAAGAAIQRASCIEGVARLVLITISSCSLALALMRPGSRAAAQGTAWASPVARQATAEAAEGTAAAPEEEDEDALPPPPPPFDPAAQVGAVAPLGFFDPLGFCPPGDEGKFRGLRAAELKHGRVAMMAAIGAVAQHYIRFPFLGLPGAPSGLKATSVIPSSYAWTILVFVCAIVELLVWTQDPRREVGDFGNPLGVKMYDEDMRNRELNNGRFAMFAAIGIIAGELATGKDAVQQLGL</sequence>
<feature type="binding site" evidence="5">
    <location>
        <position position="180"/>
    </location>
    <ligand>
        <name>chlorophyll a</name>
        <dbReference type="ChEBI" id="CHEBI:58416"/>
        <label>1</label>
    </ligand>
</feature>
<reference evidence="8" key="1">
    <citation type="submission" date="2021-01" db="EMBL/GenBank/DDBJ databases">
        <authorList>
            <person name="Corre E."/>
            <person name="Pelletier E."/>
            <person name="Niang G."/>
            <person name="Scheremetjew M."/>
            <person name="Finn R."/>
            <person name="Kale V."/>
            <person name="Holt S."/>
            <person name="Cochrane G."/>
            <person name="Meng A."/>
            <person name="Brown T."/>
            <person name="Cohen L."/>
        </authorList>
    </citation>
    <scope>NUCLEOTIDE SEQUENCE</scope>
    <source>
        <strain evidence="8">OF101</strain>
    </source>
</reference>
<name>A0A7S1Q8V5_ALECA</name>
<feature type="region of interest" description="Disordered" evidence="6">
    <location>
        <begin position="114"/>
        <end position="145"/>
    </location>
</feature>
<feature type="binding site" evidence="5">
    <location>
        <position position="274"/>
    </location>
    <ligand>
        <name>chlorophyll a</name>
        <dbReference type="ChEBI" id="CHEBI:58416"/>
        <label>1</label>
    </ligand>
</feature>
<dbReference type="SUPFAM" id="SSF103511">
    <property type="entry name" value="Chlorophyll a-b binding protein"/>
    <property type="match status" value="1"/>
</dbReference>
<dbReference type="InterPro" id="IPR022796">
    <property type="entry name" value="Chloroa_b-bind"/>
</dbReference>
<keyword evidence="2" id="KW-0150">Chloroplast</keyword>
<dbReference type="AlphaFoldDB" id="A0A7S1Q8V5"/>
<dbReference type="GO" id="GO:0016020">
    <property type="term" value="C:membrane"/>
    <property type="evidence" value="ECO:0007669"/>
    <property type="project" value="InterPro"/>
</dbReference>
<dbReference type="GO" id="GO:0009765">
    <property type="term" value="P:photosynthesis, light harvesting"/>
    <property type="evidence" value="ECO:0007669"/>
    <property type="project" value="InterPro"/>
</dbReference>
<feature type="binding site" evidence="5">
    <location>
        <position position="269"/>
    </location>
    <ligand>
        <name>chlorophyll a</name>
        <dbReference type="ChEBI" id="CHEBI:58416"/>
        <label>1</label>
    </ligand>
</feature>
<dbReference type="GO" id="GO:0009507">
    <property type="term" value="C:chloroplast"/>
    <property type="evidence" value="ECO:0007669"/>
    <property type="project" value="UniProtKB-SubCell"/>
</dbReference>
<protein>
    <submittedName>
        <fullName evidence="8">Uncharacterized protein</fullName>
    </submittedName>
</protein>
<evidence type="ECO:0000256" key="1">
    <source>
        <dbReference type="ARBA" id="ARBA00004229"/>
    </source>
</evidence>
<evidence type="ECO:0000256" key="5">
    <source>
        <dbReference type="PIRSR" id="PIRSR601344-1"/>
    </source>
</evidence>
<dbReference type="InterPro" id="IPR001344">
    <property type="entry name" value="Chloro_AB-bd_pln"/>
</dbReference>
<keyword evidence="4" id="KW-0934">Plastid</keyword>
<evidence type="ECO:0000256" key="2">
    <source>
        <dbReference type="ARBA" id="ARBA00022528"/>
    </source>
</evidence>
<feature type="binding site" evidence="5">
    <location>
        <position position="185"/>
    </location>
    <ligand>
        <name>chlorophyll b</name>
        <dbReference type="ChEBI" id="CHEBI:61721"/>
        <label>2</label>
    </ligand>
</feature>
<evidence type="ECO:0000313" key="8">
    <source>
        <dbReference type="EMBL" id="CAD9125914.1"/>
    </source>
</evidence>
<evidence type="ECO:0000256" key="4">
    <source>
        <dbReference type="ARBA" id="ARBA00022640"/>
    </source>
</evidence>
<evidence type="ECO:0000256" key="3">
    <source>
        <dbReference type="ARBA" id="ARBA00022531"/>
    </source>
</evidence>
<keyword evidence="3" id="KW-0602">Photosynthesis</keyword>
<keyword evidence="7" id="KW-0472">Membrane</keyword>
<dbReference type="Gene3D" id="1.10.3460.10">
    <property type="entry name" value="Chlorophyll a/b binding protein domain"/>
    <property type="match status" value="1"/>
</dbReference>
<gene>
    <name evidence="8" type="ORF">ACAT0790_LOCUS19668</name>
</gene>
<feature type="binding site" evidence="5">
    <location>
        <position position="183"/>
    </location>
    <ligand>
        <name>chlorophyll a</name>
        <dbReference type="ChEBI" id="CHEBI:58416"/>
        <label>1</label>
    </ligand>
</feature>
<dbReference type="GO" id="GO:0016168">
    <property type="term" value="F:chlorophyll binding"/>
    <property type="evidence" value="ECO:0007669"/>
    <property type="project" value="UniProtKB-KW"/>
</dbReference>
<feature type="compositionally biased region" description="Low complexity" evidence="6">
    <location>
        <begin position="117"/>
        <end position="128"/>
    </location>
</feature>
<keyword evidence="7" id="KW-1133">Transmembrane helix</keyword>
<proteinExistence type="predicted"/>
<dbReference type="PANTHER" id="PTHR21649">
    <property type="entry name" value="CHLOROPHYLL A/B BINDING PROTEIN"/>
    <property type="match status" value="1"/>
</dbReference>
<dbReference type="EMBL" id="HBGE01032556">
    <property type="protein sequence ID" value="CAD9125914.1"/>
    <property type="molecule type" value="Transcribed_RNA"/>
</dbReference>
<keyword evidence="7" id="KW-0812">Transmembrane</keyword>
<evidence type="ECO:0000256" key="6">
    <source>
        <dbReference type="SAM" id="MobiDB-lite"/>
    </source>
</evidence>
<comment type="subcellular location">
    <subcellularLocation>
        <location evidence="1">Plastid</location>
        <location evidence="1">Chloroplast</location>
    </subcellularLocation>
</comment>
<organism evidence="8">
    <name type="scientific">Alexandrium catenella</name>
    <name type="common">Red tide dinoflagellate</name>
    <name type="synonym">Gonyaulax catenella</name>
    <dbReference type="NCBI Taxonomy" id="2925"/>
    <lineage>
        <taxon>Eukaryota</taxon>
        <taxon>Sar</taxon>
        <taxon>Alveolata</taxon>
        <taxon>Dinophyceae</taxon>
        <taxon>Gonyaulacales</taxon>
        <taxon>Pyrocystaceae</taxon>
        <taxon>Alexandrium</taxon>
    </lineage>
</organism>
<accession>A0A7S1Q8V5</accession>
<keyword evidence="5" id="KW-0148">Chlorophyll</keyword>
<evidence type="ECO:0000256" key="7">
    <source>
        <dbReference type="SAM" id="Phobius"/>
    </source>
</evidence>